<keyword evidence="2" id="KW-1185">Reference proteome</keyword>
<dbReference type="OrthoDB" id="1490253at2"/>
<accession>A0A4R8DQQ2</accession>
<dbReference type="AlphaFoldDB" id="A0A4R8DQQ2"/>
<protein>
    <submittedName>
        <fullName evidence="1">Uncharacterized protein</fullName>
    </submittedName>
</protein>
<evidence type="ECO:0000313" key="2">
    <source>
        <dbReference type="Proteomes" id="UP000294498"/>
    </source>
</evidence>
<evidence type="ECO:0000313" key="1">
    <source>
        <dbReference type="EMBL" id="TDX00269.1"/>
    </source>
</evidence>
<reference evidence="1 2" key="1">
    <citation type="submission" date="2019-03" db="EMBL/GenBank/DDBJ databases">
        <title>Genomic Encyclopedia of Type Strains, Phase IV (KMG-IV): sequencing the most valuable type-strain genomes for metagenomic binning, comparative biology and taxonomic classification.</title>
        <authorList>
            <person name="Goeker M."/>
        </authorList>
    </citation>
    <scope>NUCLEOTIDE SEQUENCE [LARGE SCALE GENOMIC DNA]</scope>
    <source>
        <strain evidence="1 2">DSM 100059</strain>
    </source>
</reference>
<sequence length="514" mass="59521">MQYARIFLGWIWLVAFPAVLSAQHITYSEADREDMRQLRFDILGRIGNTYMVYKNTRSKHFITVYDQDMKVVKNTDLDALNDRLINVDFVSYTDFAYMIYQYQKRGIVYCMAQQIGPDGTVRGEPQLLDTTNIGIFGDNKIYSTIASEDKSKIMIFKIKGKSSDYLTFTTILLGRNLEMEKKSRFVFRVEQHRDLLTDFYVNNDGDFIFARCERASTRDNILHVTLAMKPATGDSLQTMPIDFGNIFLDEVKLKVDNFHQRILVSSFYSGNRRGNVDGLFVSIVDKTGAVPPKSDTIAFGQDLRARAKGENSVKGAFNDFFIKHVIITGNEGFLVTAESEYSTSRGYPFNRYDYLYGANPYFYPNYDYYYYSPWSNYGWSPFYRYGYYQPVRYYADNIALFALDKDGKLTWSNIIPKSQYDDDEDSRLSFQIMLQGGALHFLYNEWNRRTPILSDDSVTPDGQLTRQEPLHNLDRGYEFLIRYAQQVSASQMIVPCTYRNSIAFALIDFDASTP</sequence>
<proteinExistence type="predicted"/>
<dbReference type="Proteomes" id="UP000294498">
    <property type="component" value="Unassembled WGS sequence"/>
</dbReference>
<name>A0A4R8DQQ2_9BACT</name>
<dbReference type="RefSeq" id="WP_133991680.1">
    <property type="nucleotide sequence ID" value="NZ_SODV01000001.1"/>
</dbReference>
<organism evidence="1 2">
    <name type="scientific">Dinghuibacter silviterrae</name>
    <dbReference type="NCBI Taxonomy" id="1539049"/>
    <lineage>
        <taxon>Bacteria</taxon>
        <taxon>Pseudomonadati</taxon>
        <taxon>Bacteroidota</taxon>
        <taxon>Chitinophagia</taxon>
        <taxon>Chitinophagales</taxon>
        <taxon>Chitinophagaceae</taxon>
        <taxon>Dinghuibacter</taxon>
    </lineage>
</organism>
<comment type="caution">
    <text evidence="1">The sequence shown here is derived from an EMBL/GenBank/DDBJ whole genome shotgun (WGS) entry which is preliminary data.</text>
</comment>
<dbReference type="EMBL" id="SODV01000001">
    <property type="protein sequence ID" value="TDX00269.1"/>
    <property type="molecule type" value="Genomic_DNA"/>
</dbReference>
<gene>
    <name evidence="1" type="ORF">EDB95_1288</name>
</gene>